<proteinExistence type="predicted"/>
<dbReference type="NCBIfam" id="TIGR00756">
    <property type="entry name" value="PPR"/>
    <property type="match status" value="4"/>
</dbReference>
<feature type="repeat" description="PPR" evidence="2">
    <location>
        <begin position="114"/>
        <end position="148"/>
    </location>
</feature>
<dbReference type="InterPro" id="IPR011990">
    <property type="entry name" value="TPR-like_helical_dom_sf"/>
</dbReference>
<dbReference type="InterPro" id="IPR046848">
    <property type="entry name" value="E_motif"/>
</dbReference>
<feature type="repeat" description="PPR" evidence="2">
    <location>
        <begin position="543"/>
        <end position="577"/>
    </location>
</feature>
<dbReference type="GO" id="GO:0003723">
    <property type="term" value="F:RNA binding"/>
    <property type="evidence" value="ECO:0007669"/>
    <property type="project" value="InterPro"/>
</dbReference>
<feature type="repeat" description="PPR" evidence="2">
    <location>
        <begin position="680"/>
        <end position="714"/>
    </location>
</feature>
<dbReference type="PROSITE" id="PS51375">
    <property type="entry name" value="PPR"/>
    <property type="match status" value="5"/>
</dbReference>
<dbReference type="Pfam" id="PF20431">
    <property type="entry name" value="E_motif"/>
    <property type="match status" value="1"/>
</dbReference>
<dbReference type="FunFam" id="1.25.40.10:FF:001392">
    <property type="entry name" value="Pentatricopeptide repeat-containing protein, mitochondrial isoform A"/>
    <property type="match status" value="1"/>
</dbReference>
<reference evidence="3" key="2">
    <citation type="journal article" date="2023" name="Plants (Basel)">
        <title>Annotation of the Turnera subulata (Passifloraceae) Draft Genome Reveals the S-Locus Evolved after the Divergence of Turneroideae from Passifloroideae in a Stepwise Manner.</title>
        <authorList>
            <person name="Henning P.M."/>
            <person name="Roalson E.H."/>
            <person name="Mir W."/>
            <person name="McCubbin A.G."/>
            <person name="Shore J.S."/>
        </authorList>
    </citation>
    <scope>NUCLEOTIDE SEQUENCE</scope>
    <source>
        <strain evidence="3">F60SS</strain>
    </source>
</reference>
<dbReference type="PANTHER" id="PTHR24015">
    <property type="entry name" value="OS07G0578800 PROTEIN-RELATED"/>
    <property type="match status" value="1"/>
</dbReference>
<dbReference type="Proteomes" id="UP001141552">
    <property type="component" value="Unassembled WGS sequence"/>
</dbReference>
<feature type="repeat" description="PPR" evidence="2">
    <location>
        <begin position="243"/>
        <end position="278"/>
    </location>
</feature>
<dbReference type="InterPro" id="IPR002885">
    <property type="entry name" value="PPR_rpt"/>
</dbReference>
<protein>
    <recommendedName>
        <fullName evidence="5">Pentacotripeptide-repeat region of PRORP domain-containing protein</fullName>
    </recommendedName>
</protein>
<organism evidence="3 4">
    <name type="scientific">Turnera subulata</name>
    <dbReference type="NCBI Taxonomy" id="218843"/>
    <lineage>
        <taxon>Eukaryota</taxon>
        <taxon>Viridiplantae</taxon>
        <taxon>Streptophyta</taxon>
        <taxon>Embryophyta</taxon>
        <taxon>Tracheophyta</taxon>
        <taxon>Spermatophyta</taxon>
        <taxon>Magnoliopsida</taxon>
        <taxon>eudicotyledons</taxon>
        <taxon>Gunneridae</taxon>
        <taxon>Pentapetalae</taxon>
        <taxon>rosids</taxon>
        <taxon>fabids</taxon>
        <taxon>Malpighiales</taxon>
        <taxon>Passifloraceae</taxon>
        <taxon>Turnera</taxon>
    </lineage>
</organism>
<dbReference type="PANTHER" id="PTHR24015:SF524">
    <property type="entry name" value="OS07G0670000 PROTEIN"/>
    <property type="match status" value="1"/>
</dbReference>
<reference evidence="3" key="1">
    <citation type="submission" date="2022-02" db="EMBL/GenBank/DDBJ databases">
        <authorList>
            <person name="Henning P.M."/>
            <person name="McCubbin A.G."/>
            <person name="Shore J.S."/>
        </authorList>
    </citation>
    <scope>NUCLEOTIDE SEQUENCE</scope>
    <source>
        <strain evidence="3">F60SS</strain>
        <tissue evidence="3">Leaves</tissue>
    </source>
</reference>
<name>A0A9Q0JKS8_9ROSI</name>
<dbReference type="Pfam" id="PF13041">
    <property type="entry name" value="PPR_2"/>
    <property type="match status" value="2"/>
</dbReference>
<evidence type="ECO:0000256" key="2">
    <source>
        <dbReference type="PROSITE-ProRule" id="PRU00708"/>
    </source>
</evidence>
<evidence type="ECO:0000313" key="4">
    <source>
        <dbReference type="Proteomes" id="UP001141552"/>
    </source>
</evidence>
<accession>A0A9Q0JKS8</accession>
<feature type="repeat" description="PPR" evidence="2">
    <location>
        <begin position="212"/>
        <end position="242"/>
    </location>
</feature>
<sequence>MIRRQPHLRILLKIAKKSPYFSKNLHTHNHARHPFDKMRHPDPSTASLRGSMLASLHRNDSLHALEIFKKQLQLGCLGNVDEVAVALAFKACKGDIVLGSQIHRFAVVSGFDSRTSVANSLMNMYCKSGEVDRALCIFQDLIEPDVVSWNTVLSGFRRSDDAFDFARRMNGSGVRFDAVTFTTALAFCSRDEEFTFGVQLHSLILKFALDCEVFVGNALISMYSRWGRLVEARRVFEEMPERDMVSWNAIISGYTQEGNYGLEAVSMFVEMVQEGVEVDHVSFTGALSACGHEQNLELGRQIHGLSIKRGCEKHISVSNVLMSTYSKCEVYGDAVLVFQNMEDRNVVSWTTMISIDEKDAVSLFNEMRADGVYPNDVTFIGLIHALTNRELVDEGKMVHGFCMRSGFLLESNVCNSLITMYAKFKLMEDSIKVFEELDYREMISWNALISGYAQNGMCQESIQTFFSALVECKPNQYSFGSVLSAIGTAENVSLKHGQRCHSQLVKLGLNTDPIVSGALLDMYAKRGSICESERVSSETPQRSPLSWTTIISAHARHGDYESVIKWFKEMEKQGIRPDSITFLSVLTACGRKGMVDMGRFLFESMVNDHHIEPSAEHYSCMVDMLGRSGRLEEAEELINCIPGGPGLSVLQSLLGACRIHGNLDIGERVADALVEMQPTDSGSYVLMSNLYAAKGQWDKAANVRRGMRHKGVIKEVGFSWVDVGNIDSLTLHGFSSGDKSHPQSEKICRMADFLGFEMKSLREGTRVRELSLQNFL</sequence>
<evidence type="ECO:0008006" key="5">
    <source>
        <dbReference type="Google" id="ProtNLM"/>
    </source>
</evidence>
<dbReference type="Pfam" id="PF01535">
    <property type="entry name" value="PPR"/>
    <property type="match status" value="4"/>
</dbReference>
<dbReference type="EMBL" id="JAKUCV010001914">
    <property type="protein sequence ID" value="KAJ4844622.1"/>
    <property type="molecule type" value="Genomic_DNA"/>
</dbReference>
<evidence type="ECO:0000256" key="1">
    <source>
        <dbReference type="ARBA" id="ARBA00022737"/>
    </source>
</evidence>
<dbReference type="GO" id="GO:0009451">
    <property type="term" value="P:RNA modification"/>
    <property type="evidence" value="ECO:0007669"/>
    <property type="project" value="InterPro"/>
</dbReference>
<dbReference type="FunFam" id="1.25.40.10:FF:000453">
    <property type="entry name" value="Pentatricopeptide repeat-containing protein mitochondrial"/>
    <property type="match status" value="1"/>
</dbReference>
<dbReference type="OrthoDB" id="185373at2759"/>
<dbReference type="AlphaFoldDB" id="A0A9Q0JKS8"/>
<gene>
    <name evidence="3" type="ORF">Tsubulata_023448</name>
</gene>
<dbReference type="InterPro" id="IPR046960">
    <property type="entry name" value="PPR_At4g14850-like_plant"/>
</dbReference>
<keyword evidence="4" id="KW-1185">Reference proteome</keyword>
<keyword evidence="1" id="KW-0677">Repeat</keyword>
<evidence type="ECO:0000313" key="3">
    <source>
        <dbReference type="EMBL" id="KAJ4844622.1"/>
    </source>
</evidence>
<dbReference type="Gene3D" id="1.25.40.10">
    <property type="entry name" value="Tetratricopeptide repeat domain"/>
    <property type="match status" value="4"/>
</dbReference>
<dbReference type="FunFam" id="1.25.40.10:FF:000712">
    <property type="entry name" value="Os07g0670000 protein"/>
    <property type="match status" value="1"/>
</dbReference>
<comment type="caution">
    <text evidence="3">The sequence shown here is derived from an EMBL/GenBank/DDBJ whole genome shotgun (WGS) entry which is preliminary data.</text>
</comment>
<dbReference type="FunFam" id="1.25.40.10:FF:000573">
    <property type="entry name" value="Pentatricopeptide repeat-containing protein mitochondrial"/>
    <property type="match status" value="1"/>
</dbReference>